<keyword evidence="3" id="KW-1185">Reference proteome</keyword>
<dbReference type="AlphaFoldDB" id="A0AAD5UDI8"/>
<evidence type="ECO:0000313" key="2">
    <source>
        <dbReference type="EMBL" id="KAJ3255046.1"/>
    </source>
</evidence>
<accession>A0AAD5UDI8</accession>
<comment type="caution">
    <text evidence="2">The sequence shown here is derived from an EMBL/GenBank/DDBJ whole genome shotgun (WGS) entry which is preliminary data.</text>
</comment>
<proteinExistence type="predicted"/>
<organism evidence="2 3">
    <name type="scientific">Boothiomyces macroporosus</name>
    <dbReference type="NCBI Taxonomy" id="261099"/>
    <lineage>
        <taxon>Eukaryota</taxon>
        <taxon>Fungi</taxon>
        <taxon>Fungi incertae sedis</taxon>
        <taxon>Chytridiomycota</taxon>
        <taxon>Chytridiomycota incertae sedis</taxon>
        <taxon>Chytridiomycetes</taxon>
        <taxon>Rhizophydiales</taxon>
        <taxon>Terramycetaceae</taxon>
        <taxon>Boothiomyces</taxon>
    </lineage>
</organism>
<reference evidence="2" key="1">
    <citation type="submission" date="2020-05" db="EMBL/GenBank/DDBJ databases">
        <title>Phylogenomic resolution of chytrid fungi.</title>
        <authorList>
            <person name="Stajich J.E."/>
            <person name="Amses K."/>
            <person name="Simmons R."/>
            <person name="Seto K."/>
            <person name="Myers J."/>
            <person name="Bonds A."/>
            <person name="Quandt C.A."/>
            <person name="Barry K."/>
            <person name="Liu P."/>
            <person name="Grigoriev I."/>
            <person name="Longcore J.E."/>
            <person name="James T.Y."/>
        </authorList>
    </citation>
    <scope>NUCLEOTIDE SEQUENCE</scope>
    <source>
        <strain evidence="2">PLAUS21</strain>
    </source>
</reference>
<name>A0AAD5UDI8_9FUNG</name>
<gene>
    <name evidence="2" type="ORF">HK103_006666</name>
</gene>
<evidence type="ECO:0000313" key="3">
    <source>
        <dbReference type="Proteomes" id="UP001210925"/>
    </source>
</evidence>
<feature type="coiled-coil region" evidence="1">
    <location>
        <begin position="43"/>
        <end position="70"/>
    </location>
</feature>
<keyword evidence="1" id="KW-0175">Coiled coil</keyword>
<dbReference type="Proteomes" id="UP001210925">
    <property type="component" value="Unassembled WGS sequence"/>
</dbReference>
<protein>
    <submittedName>
        <fullName evidence="2">Uncharacterized protein</fullName>
    </submittedName>
</protein>
<dbReference type="EMBL" id="JADGKB010000073">
    <property type="protein sequence ID" value="KAJ3255046.1"/>
    <property type="molecule type" value="Genomic_DNA"/>
</dbReference>
<sequence length="81" mass="9864">MEKIELSVKLVNKMVDSWIPKEYDIKQEETKKIELFKPNQKKLLKQKIVSKKKKEEKKELQEKVVLKKKKPVNFMDMYLKK</sequence>
<evidence type="ECO:0000256" key="1">
    <source>
        <dbReference type="SAM" id="Coils"/>
    </source>
</evidence>